<reference evidence="5" key="3">
    <citation type="submission" date="2025-09" db="UniProtKB">
        <authorList>
            <consortium name="Ensembl"/>
        </authorList>
    </citation>
    <scope>IDENTIFICATION</scope>
</reference>
<comment type="subcellular location">
    <subcellularLocation>
        <location evidence="1">Nucleus</location>
    </subcellularLocation>
</comment>
<keyword evidence="4" id="KW-0539">Nucleus</keyword>
<reference evidence="5" key="1">
    <citation type="submission" date="2020-06" db="EMBL/GenBank/DDBJ databases">
        <authorList>
            <consortium name="Wellcome Sanger Institute Data Sharing"/>
        </authorList>
    </citation>
    <scope>NUCLEOTIDE SEQUENCE [LARGE SCALE GENOMIC DNA]</scope>
</reference>
<dbReference type="AlphaFoldDB" id="A0A8C5E9G2"/>
<evidence type="ECO:0000256" key="3">
    <source>
        <dbReference type="ARBA" id="ARBA00023163"/>
    </source>
</evidence>
<proteinExistence type="predicted"/>
<dbReference type="GO" id="GO:0005634">
    <property type="term" value="C:nucleus"/>
    <property type="evidence" value="ECO:0007669"/>
    <property type="project" value="UniProtKB-SubCell"/>
</dbReference>
<sequence length="112" mass="13302">INFKRKRPNLAQLELNLCSTNLFQLEEHLVIHRHKHEMTLKFPSIKTDAAFTDQTPTPSRFLQNCDEVGLFKEIEEEFLQAQEEEEKNKRVWENKPQILCFGVLEQMEMGEK</sequence>
<evidence type="ECO:0000256" key="1">
    <source>
        <dbReference type="ARBA" id="ARBA00004123"/>
    </source>
</evidence>
<dbReference type="PANTHER" id="PTHR19304">
    <property type="entry name" value="CYCLIC-AMP RESPONSE ELEMENT BINDING PROTEIN"/>
    <property type="match status" value="1"/>
</dbReference>
<reference evidence="5" key="2">
    <citation type="submission" date="2025-08" db="UniProtKB">
        <authorList>
            <consortium name="Ensembl"/>
        </authorList>
    </citation>
    <scope>IDENTIFICATION</scope>
</reference>
<evidence type="ECO:0000256" key="4">
    <source>
        <dbReference type="ARBA" id="ARBA00023242"/>
    </source>
</evidence>
<name>A0A8C5E9G2_GOUWI</name>
<evidence type="ECO:0000256" key="2">
    <source>
        <dbReference type="ARBA" id="ARBA00023015"/>
    </source>
</evidence>
<dbReference type="Ensembl" id="ENSGWIT00000015767.1">
    <property type="protein sequence ID" value="ENSGWIP00000014255.1"/>
    <property type="gene ID" value="ENSGWIG00000008058.1"/>
</dbReference>
<accession>A0A8C5E9G2</accession>
<dbReference type="Proteomes" id="UP000694680">
    <property type="component" value="Chromosome 11"/>
</dbReference>
<keyword evidence="3" id="KW-0804">Transcription</keyword>
<protein>
    <submittedName>
        <fullName evidence="5">Uncharacterized protein</fullName>
    </submittedName>
</protein>
<evidence type="ECO:0000313" key="5">
    <source>
        <dbReference type="Ensembl" id="ENSGWIP00000014255.1"/>
    </source>
</evidence>
<evidence type="ECO:0000313" key="6">
    <source>
        <dbReference type="Proteomes" id="UP000694680"/>
    </source>
</evidence>
<organism evidence="5 6">
    <name type="scientific">Gouania willdenowi</name>
    <name type="common">Blunt-snouted clingfish</name>
    <name type="synonym">Lepadogaster willdenowi</name>
    <dbReference type="NCBI Taxonomy" id="441366"/>
    <lineage>
        <taxon>Eukaryota</taxon>
        <taxon>Metazoa</taxon>
        <taxon>Chordata</taxon>
        <taxon>Craniata</taxon>
        <taxon>Vertebrata</taxon>
        <taxon>Euteleostomi</taxon>
        <taxon>Actinopterygii</taxon>
        <taxon>Neopterygii</taxon>
        <taxon>Teleostei</taxon>
        <taxon>Neoteleostei</taxon>
        <taxon>Acanthomorphata</taxon>
        <taxon>Ovalentaria</taxon>
        <taxon>Blenniimorphae</taxon>
        <taxon>Blenniiformes</taxon>
        <taxon>Gobiesocoidei</taxon>
        <taxon>Gobiesocidae</taxon>
        <taxon>Gobiesocinae</taxon>
        <taxon>Gouania</taxon>
    </lineage>
</organism>
<keyword evidence="2" id="KW-0805">Transcription regulation</keyword>
<keyword evidence="6" id="KW-1185">Reference proteome</keyword>
<dbReference type="InterPro" id="IPR051027">
    <property type="entry name" value="bZIP_transcription_factors"/>
</dbReference>